<gene>
    <name evidence="1" type="ORF">SCALOS_LOCUS6522</name>
</gene>
<accession>A0ACA9MFL7</accession>
<evidence type="ECO:0000313" key="1">
    <source>
        <dbReference type="EMBL" id="CAG8589424.1"/>
    </source>
</evidence>
<sequence>MPIRTIIPLILYVPVFLAPYFLLTFLLSSPLTSVSSTKKRVLAIPCIIYLFSIPIKFSCNDFALDNSFSSIALASCFRYIDLFFMIPFYNETDIYMSIYQIKADALRPFRSLPDPNRIDSPIKDTVASYHILPSAIVFLLLHLIIYSFLQLFTVEIVLSLPHYQFLLFCLLCGLTIYINMEIANRLFIFFATLIFCHGEYDQNEWHLLFKSPWMSTSLTEFWSIRWHQAFREIFVSFIYRPLRRFLSIRFIPLFGKYYQHIGKLLENLISIMGVFIISGIIHEYIIWTVMYQFWNPGDQILFFFLQSVGILFEKLFSQIFPSLSLPKWIGWLWTITYLCFTLPLFMTPYIKQKPW</sequence>
<dbReference type="Proteomes" id="UP000789860">
    <property type="component" value="Unassembled WGS sequence"/>
</dbReference>
<comment type="caution">
    <text evidence="1">The sequence shown here is derived from an EMBL/GenBank/DDBJ whole genome shotgun (WGS) entry which is preliminary data.</text>
</comment>
<dbReference type="EMBL" id="CAJVPM010012607">
    <property type="protein sequence ID" value="CAG8589424.1"/>
    <property type="molecule type" value="Genomic_DNA"/>
</dbReference>
<evidence type="ECO:0000313" key="2">
    <source>
        <dbReference type="Proteomes" id="UP000789860"/>
    </source>
</evidence>
<keyword evidence="2" id="KW-1185">Reference proteome</keyword>
<protein>
    <submittedName>
        <fullName evidence="1">6765_t:CDS:1</fullName>
    </submittedName>
</protein>
<name>A0ACA9MFL7_9GLOM</name>
<organism evidence="1 2">
    <name type="scientific">Scutellospora calospora</name>
    <dbReference type="NCBI Taxonomy" id="85575"/>
    <lineage>
        <taxon>Eukaryota</taxon>
        <taxon>Fungi</taxon>
        <taxon>Fungi incertae sedis</taxon>
        <taxon>Mucoromycota</taxon>
        <taxon>Glomeromycotina</taxon>
        <taxon>Glomeromycetes</taxon>
        <taxon>Diversisporales</taxon>
        <taxon>Gigasporaceae</taxon>
        <taxon>Scutellospora</taxon>
    </lineage>
</organism>
<reference evidence="1" key="1">
    <citation type="submission" date="2021-06" db="EMBL/GenBank/DDBJ databases">
        <authorList>
            <person name="Kallberg Y."/>
            <person name="Tangrot J."/>
            <person name="Rosling A."/>
        </authorList>
    </citation>
    <scope>NUCLEOTIDE SEQUENCE</scope>
    <source>
        <strain evidence="1">AU212A</strain>
    </source>
</reference>
<proteinExistence type="predicted"/>